<feature type="chain" id="PRO_5038649583" evidence="2">
    <location>
        <begin position="30"/>
        <end position="678"/>
    </location>
</feature>
<dbReference type="Proteomes" id="UP000823886">
    <property type="component" value="Unassembled WGS sequence"/>
</dbReference>
<dbReference type="AlphaFoldDB" id="A0A9D2PR78"/>
<dbReference type="EMBL" id="DWVZ01000216">
    <property type="protein sequence ID" value="HJC64909.1"/>
    <property type="molecule type" value="Genomic_DNA"/>
</dbReference>
<feature type="compositionally biased region" description="Basic and acidic residues" evidence="1">
    <location>
        <begin position="94"/>
        <end position="103"/>
    </location>
</feature>
<feature type="compositionally biased region" description="Acidic residues" evidence="1">
    <location>
        <begin position="41"/>
        <end position="67"/>
    </location>
</feature>
<gene>
    <name evidence="3" type="ORF">H9753_15045</name>
</gene>
<feature type="region of interest" description="Disordered" evidence="1">
    <location>
        <begin position="497"/>
        <end position="542"/>
    </location>
</feature>
<feature type="compositionally biased region" description="Gly residues" evidence="1">
    <location>
        <begin position="520"/>
        <end position="531"/>
    </location>
</feature>
<name>A0A9D2PR78_9FIRM</name>
<reference evidence="3" key="2">
    <citation type="submission" date="2021-04" db="EMBL/GenBank/DDBJ databases">
        <authorList>
            <person name="Gilroy R."/>
        </authorList>
    </citation>
    <scope>NUCLEOTIDE SEQUENCE</scope>
    <source>
        <strain evidence="3">ChiBcec2-3848</strain>
    </source>
</reference>
<keyword evidence="2" id="KW-0732">Signal</keyword>
<comment type="caution">
    <text evidence="3">The sequence shown here is derived from an EMBL/GenBank/DDBJ whole genome shotgun (WGS) entry which is preliminary data.</text>
</comment>
<evidence type="ECO:0000256" key="1">
    <source>
        <dbReference type="SAM" id="MobiDB-lite"/>
    </source>
</evidence>
<protein>
    <submittedName>
        <fullName evidence="3">Carbohydrate-binding domain-containing protein</fullName>
    </submittedName>
</protein>
<evidence type="ECO:0000313" key="4">
    <source>
        <dbReference type="Proteomes" id="UP000823886"/>
    </source>
</evidence>
<dbReference type="Pfam" id="PF14262">
    <property type="entry name" value="Cthe_2159"/>
    <property type="match status" value="1"/>
</dbReference>
<accession>A0A9D2PR78</accession>
<evidence type="ECO:0000256" key="2">
    <source>
        <dbReference type="SAM" id="SignalP"/>
    </source>
</evidence>
<feature type="signal peptide" evidence="2">
    <location>
        <begin position="1"/>
        <end position="29"/>
    </location>
</feature>
<sequence length="678" mass="67933">MKKRMRAGCGILLSFLLLTGCADSHTAAAGETGDTKSAETETVEAEGTEAETAEAEGAEAETAETEGAETKGAESEDAADAAETVSQQTDSEMFTERDARTDYDENSSVQIRLNGDSAEATSDSVQISDTVITITEEASYVISGTLEDGRIVVDAPDTAKIQLVLQGADITSADCAALYILEADKVFVTLADNTENTLANGGTFTAVDDNNIDGAVFSKQDLTLNGSGSLAVTSPAGHGIVAKDDLVITGGTYTITAASHGVDANDSIRITGETVLSVEAGKDGLHAENSDDAELGFVYISGGTAEIEAEGDGISAGAYLQIKDGTFQITAGGSENGTKASSDSWGDFGGRGGPGQMGNPGEKPGEDPGTNGAGTRGEKSGENTAENTLKDVADSTEESAAENQEDSSTSMKGMKAAASLVISGGDFTIDSADDSIHSNTSVTVNGGNFTLASGDDAIHGDEALCVTAGTILITESYEGLEALELDIQGGEITLTASDDGLNAAGGTDSSGTEGGRDAMFGGGGMGGGPGGDPSSSSDGKISISGGTLNITASGDGIDANGSVAISGGTIVVSGPTQGDTSILDYDTTAAITGGTFLGTGAAGMTQTFSDAQQGMIAVSVGEQEAGTSITVTDQDGNTVTEHTPQLSFQAVIYSSPELLSGETYTVTAGNVSGSIEAD</sequence>
<feature type="compositionally biased region" description="Gly residues" evidence="1">
    <location>
        <begin position="347"/>
        <end position="358"/>
    </location>
</feature>
<dbReference type="InterPro" id="IPR025584">
    <property type="entry name" value="Cthe_2159"/>
</dbReference>
<reference evidence="3" key="1">
    <citation type="journal article" date="2021" name="PeerJ">
        <title>Extensive microbial diversity within the chicken gut microbiome revealed by metagenomics and culture.</title>
        <authorList>
            <person name="Gilroy R."/>
            <person name="Ravi A."/>
            <person name="Getino M."/>
            <person name="Pursley I."/>
            <person name="Horton D.L."/>
            <person name="Alikhan N.F."/>
            <person name="Baker D."/>
            <person name="Gharbi K."/>
            <person name="Hall N."/>
            <person name="Watson M."/>
            <person name="Adriaenssens E.M."/>
            <person name="Foster-Nyarko E."/>
            <person name="Jarju S."/>
            <person name="Secka A."/>
            <person name="Antonio M."/>
            <person name="Oren A."/>
            <person name="Chaudhuri R.R."/>
            <person name="La Ragione R."/>
            <person name="Hildebrand F."/>
            <person name="Pallen M.J."/>
        </authorList>
    </citation>
    <scope>NUCLEOTIDE SEQUENCE</scope>
    <source>
        <strain evidence="3">ChiBcec2-3848</strain>
    </source>
</reference>
<feature type="region of interest" description="Disordered" evidence="1">
    <location>
        <begin position="27"/>
        <end position="107"/>
    </location>
</feature>
<proteinExistence type="predicted"/>
<feature type="compositionally biased region" description="Polar residues" evidence="1">
    <location>
        <begin position="331"/>
        <end position="344"/>
    </location>
</feature>
<feature type="region of interest" description="Disordered" evidence="1">
    <location>
        <begin position="331"/>
        <end position="412"/>
    </location>
</feature>
<dbReference type="PROSITE" id="PS51257">
    <property type="entry name" value="PROKAR_LIPOPROTEIN"/>
    <property type="match status" value="1"/>
</dbReference>
<organism evidence="3 4">
    <name type="scientific">Candidatus Blautia merdavium</name>
    <dbReference type="NCBI Taxonomy" id="2838494"/>
    <lineage>
        <taxon>Bacteria</taxon>
        <taxon>Bacillati</taxon>
        <taxon>Bacillota</taxon>
        <taxon>Clostridia</taxon>
        <taxon>Lachnospirales</taxon>
        <taxon>Lachnospiraceae</taxon>
        <taxon>Blautia</taxon>
    </lineage>
</organism>
<feature type="compositionally biased region" description="Low complexity" evidence="1">
    <location>
        <begin position="532"/>
        <end position="542"/>
    </location>
</feature>
<feature type="compositionally biased region" description="Acidic residues" evidence="1">
    <location>
        <begin position="394"/>
        <end position="405"/>
    </location>
</feature>
<evidence type="ECO:0000313" key="3">
    <source>
        <dbReference type="EMBL" id="HJC64909.1"/>
    </source>
</evidence>